<keyword evidence="2" id="KW-1185">Reference proteome</keyword>
<dbReference type="Proteomes" id="UP000007978">
    <property type="component" value="Chromosome 2"/>
</dbReference>
<dbReference type="RefSeq" id="XP_009259492.1">
    <property type="nucleotide sequence ID" value="XM_009261217.1"/>
</dbReference>
<name>K3VFP8_FUSPC</name>
<evidence type="ECO:0000313" key="1">
    <source>
        <dbReference type="EMBL" id="EKJ71653.1"/>
    </source>
</evidence>
<dbReference type="KEGG" id="fpu:FPSE_08099"/>
<organism evidence="1 2">
    <name type="scientific">Fusarium pseudograminearum (strain CS3096)</name>
    <name type="common">Wheat and barley crown-rot fungus</name>
    <dbReference type="NCBI Taxonomy" id="1028729"/>
    <lineage>
        <taxon>Eukaryota</taxon>
        <taxon>Fungi</taxon>
        <taxon>Dikarya</taxon>
        <taxon>Ascomycota</taxon>
        <taxon>Pezizomycotina</taxon>
        <taxon>Sordariomycetes</taxon>
        <taxon>Hypocreomycetidae</taxon>
        <taxon>Hypocreales</taxon>
        <taxon>Nectriaceae</taxon>
        <taxon>Fusarium</taxon>
    </lineage>
</organism>
<dbReference type="GeneID" id="20366717"/>
<dbReference type="OrthoDB" id="10277431at2759"/>
<accession>K3VFP8</accession>
<dbReference type="HOGENOM" id="CLU_3160077_0_0_1"/>
<proteinExistence type="predicted"/>
<sequence>MAVTQDSQLVNQGYGACKSCGCNVFGNSNGGTDTNVACVCTHKYGNHL</sequence>
<protein>
    <submittedName>
        <fullName evidence="1">Uncharacterized protein</fullName>
    </submittedName>
</protein>
<evidence type="ECO:0000313" key="2">
    <source>
        <dbReference type="Proteomes" id="UP000007978"/>
    </source>
</evidence>
<dbReference type="AlphaFoldDB" id="K3VFP8"/>
<dbReference type="EMBL" id="AFNW01000283">
    <property type="protein sequence ID" value="EKJ71653.1"/>
    <property type="molecule type" value="Genomic_DNA"/>
</dbReference>
<gene>
    <name evidence="1" type="ORF">FPSE_08099</name>
</gene>
<reference evidence="1 2" key="1">
    <citation type="journal article" date="2012" name="PLoS Pathog.">
        <title>Comparative pathogenomics reveals horizontally acquired novel virulence genes in fungi infecting cereal hosts.</title>
        <authorList>
            <person name="Gardiner D.M."/>
            <person name="McDonald M.C."/>
            <person name="Covarelli L."/>
            <person name="Solomon P.S."/>
            <person name="Rusu A.G."/>
            <person name="Marshall M."/>
            <person name="Kazan K."/>
            <person name="Chakraborty S."/>
            <person name="McDonald B.A."/>
            <person name="Manners J.M."/>
        </authorList>
    </citation>
    <scope>NUCLEOTIDE SEQUENCE [LARGE SCALE GENOMIC DNA]</scope>
    <source>
        <strain evidence="1 2">CS3096</strain>
    </source>
</reference>
<comment type="caution">
    <text evidence="1">The sequence shown here is derived from an EMBL/GenBank/DDBJ whole genome shotgun (WGS) entry which is preliminary data.</text>
</comment>